<evidence type="ECO:0000313" key="1">
    <source>
        <dbReference type="EMBL" id="HCV82793.1"/>
    </source>
</evidence>
<evidence type="ECO:0000313" key="2">
    <source>
        <dbReference type="Proteomes" id="UP000264330"/>
    </source>
</evidence>
<dbReference type="EMBL" id="DPMF01000398">
    <property type="protein sequence ID" value="HCV82793.1"/>
    <property type="molecule type" value="Genomic_DNA"/>
</dbReference>
<comment type="caution">
    <text evidence="1">The sequence shown here is derived from an EMBL/GenBank/DDBJ whole genome shotgun (WGS) entry which is preliminary data.</text>
</comment>
<accession>A0A3D5J4A8</accession>
<sequence length="275" mass="31373">MKMKKLLLLSAIVLIYACKDKPEKMTPEEKIMTEPDGGIGKGATSPVMQFPTDIEKAHHKANFLEHKAVQFDIILQFSGKERLNAKITTLTNSGKIKIEKKDSTFLSFDGDKAWIYPASQNYDGARFDMFTWQYFFALPFKLTDNGTQWEMPEQRILDSTKVTSARLTFGNDIGDAPDDWYIIYQSEDQKLAAAAYIVTLNKEVQTAEANPHAIKYHDYKMVDGVPFATKWTFHNWSKENGIEDEIGEAKISNIEFINTDSNFFKARQKAGEIKK</sequence>
<reference evidence="1 2" key="1">
    <citation type="journal article" date="2018" name="Nat. Biotechnol.">
        <title>A standardized bacterial taxonomy based on genome phylogeny substantially revises the tree of life.</title>
        <authorList>
            <person name="Parks D.H."/>
            <person name="Chuvochina M."/>
            <person name="Waite D.W."/>
            <person name="Rinke C."/>
            <person name="Skarshewski A."/>
            <person name="Chaumeil P.A."/>
            <person name="Hugenholtz P."/>
        </authorList>
    </citation>
    <scope>NUCLEOTIDE SEQUENCE [LARGE SCALE GENOMIC DNA]</scope>
    <source>
        <strain evidence="1">UBA9359</strain>
    </source>
</reference>
<dbReference type="RefSeq" id="WP_272957285.1">
    <property type="nucleotide sequence ID" value="NZ_CALFQJ010000146.1"/>
</dbReference>
<evidence type="ECO:0008006" key="3">
    <source>
        <dbReference type="Google" id="ProtNLM"/>
    </source>
</evidence>
<dbReference type="AlphaFoldDB" id="A0A3D5J4A8"/>
<gene>
    <name evidence="1" type="ORF">DGQ38_17280</name>
</gene>
<name>A0A3D5J4A8_9FLAO</name>
<protein>
    <recommendedName>
        <fullName evidence="3">Outer membrane lipoprotein-sorting protein</fullName>
    </recommendedName>
</protein>
<organism evidence="1 2">
    <name type="scientific">Zunongwangia profunda</name>
    <dbReference type="NCBI Taxonomy" id="398743"/>
    <lineage>
        <taxon>Bacteria</taxon>
        <taxon>Pseudomonadati</taxon>
        <taxon>Bacteroidota</taxon>
        <taxon>Flavobacteriia</taxon>
        <taxon>Flavobacteriales</taxon>
        <taxon>Flavobacteriaceae</taxon>
        <taxon>Zunongwangia</taxon>
    </lineage>
</organism>
<dbReference type="Proteomes" id="UP000264330">
    <property type="component" value="Unassembled WGS sequence"/>
</dbReference>
<proteinExistence type="predicted"/>
<dbReference type="PROSITE" id="PS51257">
    <property type="entry name" value="PROKAR_LIPOPROTEIN"/>
    <property type="match status" value="1"/>
</dbReference>